<feature type="transmembrane region" description="Helical" evidence="12">
    <location>
        <begin position="133"/>
        <end position="153"/>
    </location>
</feature>
<dbReference type="RefSeq" id="YP_009455675.1">
    <property type="nucleotide sequence ID" value="NC_036766.1"/>
</dbReference>
<dbReference type="CDD" id="cd00310">
    <property type="entry name" value="ATP-synt_Fo_a_6"/>
    <property type="match status" value="1"/>
</dbReference>
<evidence type="ECO:0000256" key="1">
    <source>
        <dbReference type="ARBA" id="ARBA00004141"/>
    </source>
</evidence>
<dbReference type="EMBL" id="MF784266">
    <property type="protein sequence ID" value="AUH21201.1"/>
    <property type="molecule type" value="Genomic_DNA"/>
</dbReference>
<sequence>MILSGSFWQGSCRESSFLGLVESAMGKAMVGRTMAMSGGSLQLVLSLFFTLLCFNFATLIPFSYPLVTHLTVTASLSLVFWGSTVLSHVNLNWRGFLSQFMMQQGVVVSIAFQALEFTTIMIRGLTLCVRMTVNLFISMIFAKIFFSVSLALWWNWGSWSGFIGLLVCYFFTVIYYMMEWVVGFVQSLLFVVLIITYMDESVFSVIEELDVHTLSSGFKK</sequence>
<keyword evidence="9 12" id="KW-0472">Membrane</keyword>
<protein>
    <recommendedName>
        <fullName evidence="11">ATP synthase subunit a</fullName>
    </recommendedName>
</protein>
<evidence type="ECO:0000256" key="4">
    <source>
        <dbReference type="ARBA" id="ARBA00022547"/>
    </source>
</evidence>
<keyword evidence="6" id="KW-0375">Hydrogen ion transport</keyword>
<feature type="transmembrane region" description="Helical" evidence="12">
    <location>
        <begin position="106"/>
        <end position="126"/>
    </location>
</feature>
<evidence type="ECO:0000256" key="11">
    <source>
        <dbReference type="RuleBase" id="RU004450"/>
    </source>
</evidence>
<feature type="transmembrane region" description="Helical" evidence="12">
    <location>
        <begin position="66"/>
        <end position="86"/>
    </location>
</feature>
<dbReference type="InterPro" id="IPR000568">
    <property type="entry name" value="ATP_synth_F0_asu"/>
</dbReference>
<keyword evidence="13" id="KW-0496">Mitochondrion</keyword>
<name>A0A343S4N5_9BIVA</name>
<dbReference type="AlphaFoldDB" id="A0A343S4N5"/>
<keyword evidence="10" id="KW-0066">ATP synthesis</keyword>
<keyword evidence="5 12" id="KW-0812">Transmembrane</keyword>
<feature type="transmembrane region" description="Helical" evidence="12">
    <location>
        <begin position="181"/>
        <end position="198"/>
    </location>
</feature>
<evidence type="ECO:0000256" key="7">
    <source>
        <dbReference type="ARBA" id="ARBA00022989"/>
    </source>
</evidence>
<comment type="subcellular location">
    <subcellularLocation>
        <location evidence="1">Membrane</location>
        <topology evidence="1">Multi-pass membrane protein</topology>
    </subcellularLocation>
    <subcellularLocation>
        <location evidence="11">Mitochondrion inner membrane</location>
        <topology evidence="11">Multi-pass membrane protein</topology>
    </subcellularLocation>
</comment>
<dbReference type="GeneID" id="35457050"/>
<geneLocation type="mitochondrion" evidence="13"/>
<evidence type="ECO:0000256" key="6">
    <source>
        <dbReference type="ARBA" id="ARBA00022781"/>
    </source>
</evidence>
<dbReference type="InterPro" id="IPR045083">
    <property type="entry name" value="ATP_synth_F0_asu_bact/mt"/>
</dbReference>
<evidence type="ECO:0000256" key="8">
    <source>
        <dbReference type="ARBA" id="ARBA00023065"/>
    </source>
</evidence>
<accession>A0A343S4N5</accession>
<evidence type="ECO:0000256" key="9">
    <source>
        <dbReference type="ARBA" id="ARBA00023136"/>
    </source>
</evidence>
<keyword evidence="4" id="KW-0138">CF(0)</keyword>
<gene>
    <name evidence="13" type="primary">atp6</name>
</gene>
<proteinExistence type="inferred from homology"/>
<keyword evidence="8" id="KW-0406">Ion transport</keyword>
<dbReference type="GO" id="GO:0046933">
    <property type="term" value="F:proton-transporting ATP synthase activity, rotational mechanism"/>
    <property type="evidence" value="ECO:0007669"/>
    <property type="project" value="TreeGrafter"/>
</dbReference>
<dbReference type="PANTHER" id="PTHR11410:SF0">
    <property type="entry name" value="ATP SYNTHASE SUBUNIT A"/>
    <property type="match status" value="1"/>
</dbReference>
<dbReference type="PRINTS" id="PR00123">
    <property type="entry name" value="ATPASEA"/>
</dbReference>
<feature type="transmembrane region" description="Helical" evidence="12">
    <location>
        <begin position="39"/>
        <end position="59"/>
    </location>
</feature>
<dbReference type="InterPro" id="IPR035908">
    <property type="entry name" value="F0_ATP_A_sf"/>
</dbReference>
<keyword evidence="3" id="KW-0813">Transport</keyword>
<evidence type="ECO:0000256" key="5">
    <source>
        <dbReference type="ARBA" id="ARBA00022692"/>
    </source>
</evidence>
<evidence type="ECO:0000256" key="12">
    <source>
        <dbReference type="SAM" id="Phobius"/>
    </source>
</evidence>
<dbReference type="SUPFAM" id="SSF81336">
    <property type="entry name" value="F1F0 ATP synthase subunit A"/>
    <property type="match status" value="1"/>
</dbReference>
<keyword evidence="7 12" id="KW-1133">Transmembrane helix</keyword>
<evidence type="ECO:0000256" key="3">
    <source>
        <dbReference type="ARBA" id="ARBA00022448"/>
    </source>
</evidence>
<dbReference type="GO" id="GO:0045259">
    <property type="term" value="C:proton-transporting ATP synthase complex"/>
    <property type="evidence" value="ECO:0007669"/>
    <property type="project" value="UniProtKB-KW"/>
</dbReference>
<comment type="similarity">
    <text evidence="2">Belongs to the ATPase A chain family.</text>
</comment>
<evidence type="ECO:0000313" key="13">
    <source>
        <dbReference type="EMBL" id="AUH21201.1"/>
    </source>
</evidence>
<dbReference type="Pfam" id="PF00119">
    <property type="entry name" value="ATP-synt_A"/>
    <property type="match status" value="1"/>
</dbReference>
<reference evidence="13" key="1">
    <citation type="journal article" date="2017" name="Mitochondrial DNA Part B Resour">
        <title>The complete mitochondrial genome of Lutraria maxima Jonas (Veneroida: Mactridae).</title>
        <authorList>
            <person name="Zhong S."/>
            <person name="Zhao Y."/>
            <person name="Wang X."/>
            <person name="Song Z."/>
            <person name="Zhang Q."/>
        </authorList>
    </citation>
    <scope>NUCLEOTIDE SEQUENCE</scope>
</reference>
<dbReference type="Gene3D" id="1.20.120.220">
    <property type="entry name" value="ATP synthase, F0 complex, subunit A"/>
    <property type="match status" value="1"/>
</dbReference>
<evidence type="ECO:0000256" key="10">
    <source>
        <dbReference type="ARBA" id="ARBA00023310"/>
    </source>
</evidence>
<organism evidence="13">
    <name type="scientific">Lutraria maxima</name>
    <dbReference type="NCBI Taxonomy" id="971267"/>
    <lineage>
        <taxon>Eukaryota</taxon>
        <taxon>Metazoa</taxon>
        <taxon>Spiralia</taxon>
        <taxon>Lophotrochozoa</taxon>
        <taxon>Mollusca</taxon>
        <taxon>Bivalvia</taxon>
        <taxon>Autobranchia</taxon>
        <taxon>Heteroconchia</taxon>
        <taxon>Euheterodonta</taxon>
        <taxon>Imparidentia</taxon>
        <taxon>Neoheterodontei</taxon>
        <taxon>Venerida</taxon>
        <taxon>Mactroidea</taxon>
        <taxon>Mactridae</taxon>
        <taxon>Lutraria</taxon>
    </lineage>
</organism>
<dbReference type="GO" id="GO:0005743">
    <property type="term" value="C:mitochondrial inner membrane"/>
    <property type="evidence" value="ECO:0007669"/>
    <property type="project" value="UniProtKB-SubCell"/>
</dbReference>
<evidence type="ECO:0000256" key="2">
    <source>
        <dbReference type="ARBA" id="ARBA00006810"/>
    </source>
</evidence>
<dbReference type="PANTHER" id="PTHR11410">
    <property type="entry name" value="ATP SYNTHASE SUBUNIT A"/>
    <property type="match status" value="1"/>
</dbReference>